<feature type="non-terminal residue" evidence="1">
    <location>
        <position position="1"/>
    </location>
</feature>
<dbReference type="AlphaFoldDB" id="X1I3Z3"/>
<dbReference type="SUPFAM" id="SSF52540">
    <property type="entry name" value="P-loop containing nucleoside triphosphate hydrolases"/>
    <property type="match status" value="1"/>
</dbReference>
<dbReference type="Pfam" id="PF13177">
    <property type="entry name" value="DNA_pol3_delta2"/>
    <property type="match status" value="1"/>
</dbReference>
<reference evidence="1" key="1">
    <citation type="journal article" date="2014" name="Front. Microbiol.">
        <title>High frequency of phylogenetically diverse reductive dehalogenase-homologous genes in deep subseafloor sedimentary metagenomes.</title>
        <authorList>
            <person name="Kawai M."/>
            <person name="Futagami T."/>
            <person name="Toyoda A."/>
            <person name="Takaki Y."/>
            <person name="Nishi S."/>
            <person name="Hori S."/>
            <person name="Arai W."/>
            <person name="Tsubouchi T."/>
            <person name="Morono Y."/>
            <person name="Uchiyama I."/>
            <person name="Ito T."/>
            <person name="Fujiyama A."/>
            <person name="Inagaki F."/>
            <person name="Takami H."/>
        </authorList>
    </citation>
    <scope>NUCLEOTIDE SEQUENCE</scope>
    <source>
        <strain evidence="1">Expedition CK06-06</strain>
    </source>
</reference>
<sequence length="294" mass="33903">KIDPVIWEGEESRIRSLQPTIAEIEERLDMLSPDYALPDEEELENQLETIISLCLKPSKAISSDNIPINHIRRATAWMHMTTALGTGSGGKKEGRAKGGAGSSRKIVIIENADKMYDASSNSLLKLLEEPPPDVYLILITTRKGAMIPTVLSRLRPYAFVDRDSTENPEILKRIFQEEAKDYQSLREYFLYWKELNPEQLKVLARRFIDAVLSRSIKKVDGAGPVDRVDILEEMKLLFSTKSPREFLFSFIEELLIHFHSLLKQGLINPFRMERWNRIVRKHYEAMDRFNQNAN</sequence>
<evidence type="ECO:0008006" key="2">
    <source>
        <dbReference type="Google" id="ProtNLM"/>
    </source>
</evidence>
<comment type="caution">
    <text evidence="1">The sequence shown here is derived from an EMBL/GenBank/DDBJ whole genome shotgun (WGS) entry which is preliminary data.</text>
</comment>
<accession>X1I3Z3</accession>
<organism evidence="1">
    <name type="scientific">marine sediment metagenome</name>
    <dbReference type="NCBI Taxonomy" id="412755"/>
    <lineage>
        <taxon>unclassified sequences</taxon>
        <taxon>metagenomes</taxon>
        <taxon>ecological metagenomes</taxon>
    </lineage>
</organism>
<dbReference type="Gene3D" id="3.40.50.300">
    <property type="entry name" value="P-loop containing nucleotide triphosphate hydrolases"/>
    <property type="match status" value="1"/>
</dbReference>
<gene>
    <name evidence="1" type="ORF">S03H2_29926</name>
</gene>
<proteinExistence type="predicted"/>
<evidence type="ECO:0000313" key="1">
    <source>
        <dbReference type="EMBL" id="GAH52283.1"/>
    </source>
</evidence>
<dbReference type="InterPro" id="IPR027417">
    <property type="entry name" value="P-loop_NTPase"/>
</dbReference>
<name>X1I3Z3_9ZZZZ</name>
<protein>
    <recommendedName>
        <fullName evidence="2">DNA polymerase III gamma subunit domain-containing protein</fullName>
    </recommendedName>
</protein>
<feature type="non-terminal residue" evidence="1">
    <location>
        <position position="294"/>
    </location>
</feature>
<dbReference type="EMBL" id="BARU01018082">
    <property type="protein sequence ID" value="GAH52283.1"/>
    <property type="molecule type" value="Genomic_DNA"/>
</dbReference>